<name>A0A7R9HBD3_TIMPO</name>
<accession>A0A7R9HBD3</accession>
<proteinExistence type="predicted"/>
<organism evidence="1">
    <name type="scientific">Timema poppense</name>
    <name type="common">Walking stick</name>
    <dbReference type="NCBI Taxonomy" id="170557"/>
    <lineage>
        <taxon>Eukaryota</taxon>
        <taxon>Metazoa</taxon>
        <taxon>Ecdysozoa</taxon>
        <taxon>Arthropoda</taxon>
        <taxon>Hexapoda</taxon>
        <taxon>Insecta</taxon>
        <taxon>Pterygota</taxon>
        <taxon>Neoptera</taxon>
        <taxon>Polyneoptera</taxon>
        <taxon>Phasmatodea</taxon>
        <taxon>Timematodea</taxon>
        <taxon>Timematoidea</taxon>
        <taxon>Timematidae</taxon>
        <taxon>Timema</taxon>
    </lineage>
</organism>
<gene>
    <name evidence="1" type="ORF">TPSB3V08_LOCUS8802</name>
</gene>
<protein>
    <submittedName>
        <fullName evidence="1">Uncharacterized protein</fullName>
    </submittedName>
</protein>
<sequence length="143" mass="16804">MRGHKDAHMIKDRVIDLSLPKETNESTTLFQHDTLKHQRIKMERFPPFCEDETMAIADVVYIWEELSPSDCRPRKSMQGNSTEREYQQLTLMYGGRPPDNGNTWDIREVGFNGVTSAQESWNQAQKKKWICKFEDVSRYVSYP</sequence>
<dbReference type="EMBL" id="OD006545">
    <property type="protein sequence ID" value="CAD7413095.1"/>
    <property type="molecule type" value="Genomic_DNA"/>
</dbReference>
<dbReference type="AlphaFoldDB" id="A0A7R9HBD3"/>
<reference evidence="1" key="1">
    <citation type="submission" date="2020-11" db="EMBL/GenBank/DDBJ databases">
        <authorList>
            <person name="Tran Van P."/>
        </authorList>
    </citation>
    <scope>NUCLEOTIDE SEQUENCE</scope>
</reference>
<evidence type="ECO:0000313" key="1">
    <source>
        <dbReference type="EMBL" id="CAD7413095.1"/>
    </source>
</evidence>